<keyword evidence="7" id="KW-0460">Magnesium</keyword>
<feature type="transmembrane region" description="Helical" evidence="8">
    <location>
        <begin position="138"/>
        <end position="159"/>
    </location>
</feature>
<keyword evidence="2" id="KW-1003">Cell membrane</keyword>
<keyword evidence="6 8" id="KW-0472">Membrane</keyword>
<evidence type="ECO:0000256" key="6">
    <source>
        <dbReference type="ARBA" id="ARBA00023136"/>
    </source>
</evidence>
<dbReference type="GO" id="GO:0036380">
    <property type="term" value="F:UDP-N-acetylglucosamine-undecaprenyl-phosphate N-acetylglucosaminephosphotransferase activity"/>
    <property type="evidence" value="ECO:0007669"/>
    <property type="project" value="UniProtKB-EC"/>
</dbReference>
<proteinExistence type="predicted"/>
<dbReference type="Pfam" id="PF00953">
    <property type="entry name" value="Glycos_transf_4"/>
    <property type="match status" value="1"/>
</dbReference>
<feature type="binding site" evidence="7">
    <location>
        <position position="160"/>
    </location>
    <ligand>
        <name>Mg(2+)</name>
        <dbReference type="ChEBI" id="CHEBI:18420"/>
    </ligand>
</feature>
<dbReference type="OrthoDB" id="9783652at2"/>
<dbReference type="EMBL" id="UIHC01000019">
    <property type="protein sequence ID" value="SUZ32358.1"/>
    <property type="molecule type" value="Genomic_DNA"/>
</dbReference>
<dbReference type="GO" id="GO:0009103">
    <property type="term" value="P:lipopolysaccharide biosynthetic process"/>
    <property type="evidence" value="ECO:0007669"/>
    <property type="project" value="TreeGrafter"/>
</dbReference>
<evidence type="ECO:0000256" key="2">
    <source>
        <dbReference type="ARBA" id="ARBA00022475"/>
    </source>
</evidence>
<feature type="transmembrane region" description="Helical" evidence="8">
    <location>
        <begin position="306"/>
        <end position="324"/>
    </location>
</feature>
<name>A0A3B0MFM4_9RHOB</name>
<evidence type="ECO:0000256" key="7">
    <source>
        <dbReference type="PIRSR" id="PIRSR600715-1"/>
    </source>
</evidence>
<feature type="transmembrane region" description="Helical" evidence="8">
    <location>
        <begin position="6"/>
        <end position="29"/>
    </location>
</feature>
<evidence type="ECO:0000313" key="10">
    <source>
        <dbReference type="Proteomes" id="UP000272908"/>
    </source>
</evidence>
<dbReference type="RefSeq" id="WP_121095379.1">
    <property type="nucleotide sequence ID" value="NZ_UIHC01000019.1"/>
</dbReference>
<dbReference type="EC" id="2.7.8.33" evidence="9"/>
<protein>
    <submittedName>
        <fullName evidence="9">Putative undecaprenyl-phosphate N-acetylglucosaminyl 1-phosphate transferase</fullName>
        <ecNumber evidence="9">2.7.8.33</ecNumber>
    </submittedName>
</protein>
<evidence type="ECO:0000256" key="3">
    <source>
        <dbReference type="ARBA" id="ARBA00022679"/>
    </source>
</evidence>
<accession>A0A3B0MFM4</accession>
<keyword evidence="10" id="KW-1185">Reference proteome</keyword>
<evidence type="ECO:0000256" key="5">
    <source>
        <dbReference type="ARBA" id="ARBA00022989"/>
    </source>
</evidence>
<keyword evidence="3 9" id="KW-0808">Transferase</keyword>
<sequence>MQIEIINLALGMFAISFTVCGLLVVASQLRPDWVIRPSDLKAKQSAHRRPTSRLGGVGIMCGALAAFVISLPKEVEPGLKVIFISALPIFLAGLAEDLGLRISPRVRLGAAAFASLLAAGLVGHWVTSSDIPGLDMILVIPAIGLLATAIWGAGVCHAFNLIDGVNGLSSGTAALSALGLAAIAHSVGEPGIALAALLLVPAILGFLVFNWPYGRLFLGDAGAYSLGHLLVWLGILLVARQPEVSMLAIVGLFFWPVTDTLFAIYRRRRAGRRADQPDRLHFHQLVMRGLEIMIVGRGRRHVSNPLASALLLPVIGLGILGHVMLYNNPLAIAALLGVQVSGFVVAYLMGMRLANNNRRPAVFEREGPMELATEALRR</sequence>
<feature type="transmembrane region" description="Helical" evidence="8">
    <location>
        <begin position="245"/>
        <end position="265"/>
    </location>
</feature>
<feature type="binding site" evidence="7">
    <location>
        <position position="220"/>
    </location>
    <ligand>
        <name>Mg(2+)</name>
        <dbReference type="ChEBI" id="CHEBI:18420"/>
    </ligand>
</feature>
<dbReference type="GO" id="GO:0044038">
    <property type="term" value="P:cell wall macromolecule biosynthetic process"/>
    <property type="evidence" value="ECO:0007669"/>
    <property type="project" value="TreeGrafter"/>
</dbReference>
<feature type="transmembrane region" description="Helical" evidence="8">
    <location>
        <begin position="77"/>
        <end position="94"/>
    </location>
</feature>
<reference evidence="10" key="1">
    <citation type="submission" date="2018-08" db="EMBL/GenBank/DDBJ databases">
        <authorList>
            <person name="Rodrigo-Torres L."/>
            <person name="Arahal R. D."/>
            <person name="Lucena T."/>
        </authorList>
    </citation>
    <scope>NUCLEOTIDE SEQUENCE [LARGE SCALE GENOMIC DNA]</scope>
    <source>
        <strain evidence="10">CECT 7235</strain>
    </source>
</reference>
<evidence type="ECO:0000256" key="1">
    <source>
        <dbReference type="ARBA" id="ARBA00004651"/>
    </source>
</evidence>
<feature type="transmembrane region" description="Helical" evidence="8">
    <location>
        <begin position="166"/>
        <end position="185"/>
    </location>
</feature>
<dbReference type="GO" id="GO:0046872">
    <property type="term" value="F:metal ion binding"/>
    <property type="evidence" value="ECO:0007669"/>
    <property type="project" value="UniProtKB-KW"/>
</dbReference>
<gene>
    <name evidence="9" type="primary">tagO</name>
    <name evidence="9" type="ORF">ROE7235_02114</name>
</gene>
<keyword evidence="7" id="KW-0479">Metal-binding</keyword>
<dbReference type="PANTHER" id="PTHR22926">
    <property type="entry name" value="PHOSPHO-N-ACETYLMURAMOYL-PENTAPEPTIDE-TRANSFERASE"/>
    <property type="match status" value="1"/>
</dbReference>
<feature type="transmembrane region" description="Helical" evidence="8">
    <location>
        <begin position="191"/>
        <end position="209"/>
    </location>
</feature>
<dbReference type="GO" id="GO:0005886">
    <property type="term" value="C:plasma membrane"/>
    <property type="evidence" value="ECO:0007669"/>
    <property type="project" value="UniProtKB-SubCell"/>
</dbReference>
<dbReference type="Proteomes" id="UP000272908">
    <property type="component" value="Unassembled WGS sequence"/>
</dbReference>
<keyword evidence="4 8" id="KW-0812">Transmembrane</keyword>
<feature type="transmembrane region" description="Helical" evidence="8">
    <location>
        <begin position="106"/>
        <end position="126"/>
    </location>
</feature>
<evidence type="ECO:0000256" key="8">
    <source>
        <dbReference type="SAM" id="Phobius"/>
    </source>
</evidence>
<feature type="transmembrane region" description="Helical" evidence="8">
    <location>
        <begin position="50"/>
        <end position="71"/>
    </location>
</feature>
<feature type="transmembrane region" description="Helical" evidence="8">
    <location>
        <begin position="221"/>
        <end position="239"/>
    </location>
</feature>
<comment type="subcellular location">
    <subcellularLocation>
        <location evidence="1">Cell membrane</location>
        <topology evidence="1">Multi-pass membrane protein</topology>
    </subcellularLocation>
</comment>
<dbReference type="PANTHER" id="PTHR22926:SF3">
    <property type="entry name" value="UNDECAPRENYL-PHOSPHATE ALPHA-N-ACETYLGLUCOSAMINYL 1-PHOSPHATE TRANSFERASE"/>
    <property type="match status" value="1"/>
</dbReference>
<dbReference type="CDD" id="cd06912">
    <property type="entry name" value="GT_MraY_like"/>
    <property type="match status" value="1"/>
</dbReference>
<evidence type="ECO:0000313" key="9">
    <source>
        <dbReference type="EMBL" id="SUZ32358.1"/>
    </source>
</evidence>
<organism evidence="9 10">
    <name type="scientific">Roseinatronobacter ekhonensis</name>
    <dbReference type="NCBI Taxonomy" id="254356"/>
    <lineage>
        <taxon>Bacteria</taxon>
        <taxon>Pseudomonadati</taxon>
        <taxon>Pseudomonadota</taxon>
        <taxon>Alphaproteobacteria</taxon>
        <taxon>Rhodobacterales</taxon>
        <taxon>Paracoccaceae</taxon>
        <taxon>Roseinatronobacter</taxon>
    </lineage>
</organism>
<evidence type="ECO:0000256" key="4">
    <source>
        <dbReference type="ARBA" id="ARBA00022692"/>
    </source>
</evidence>
<comment type="cofactor">
    <cofactor evidence="7">
        <name>Mg(2+)</name>
        <dbReference type="ChEBI" id="CHEBI:18420"/>
    </cofactor>
</comment>
<dbReference type="InterPro" id="IPR000715">
    <property type="entry name" value="Glycosyl_transferase_4"/>
</dbReference>
<dbReference type="AlphaFoldDB" id="A0A3B0MFM4"/>
<keyword evidence="5 8" id="KW-1133">Transmembrane helix</keyword>
<dbReference type="GO" id="GO:0071555">
    <property type="term" value="P:cell wall organization"/>
    <property type="evidence" value="ECO:0007669"/>
    <property type="project" value="TreeGrafter"/>
</dbReference>
<feature type="transmembrane region" description="Helical" evidence="8">
    <location>
        <begin position="330"/>
        <end position="349"/>
    </location>
</feature>